<organism evidence="1 2">
    <name type="scientific">Choristoneura fumiferana</name>
    <name type="common">Spruce budworm moth</name>
    <name type="synonym">Archips fumiferana</name>
    <dbReference type="NCBI Taxonomy" id="7141"/>
    <lineage>
        <taxon>Eukaryota</taxon>
        <taxon>Metazoa</taxon>
        <taxon>Ecdysozoa</taxon>
        <taxon>Arthropoda</taxon>
        <taxon>Hexapoda</taxon>
        <taxon>Insecta</taxon>
        <taxon>Pterygota</taxon>
        <taxon>Neoptera</taxon>
        <taxon>Endopterygota</taxon>
        <taxon>Lepidoptera</taxon>
        <taxon>Glossata</taxon>
        <taxon>Ditrysia</taxon>
        <taxon>Tortricoidea</taxon>
        <taxon>Tortricidae</taxon>
        <taxon>Tortricinae</taxon>
        <taxon>Choristoneura</taxon>
    </lineage>
</organism>
<gene>
    <name evidence="1" type="ORF">MSG28_004746</name>
</gene>
<name>A0ACC0K7X0_CHOFU</name>
<dbReference type="Proteomes" id="UP001064048">
    <property type="component" value="Chromosome 7"/>
</dbReference>
<dbReference type="EMBL" id="CM046107">
    <property type="protein sequence ID" value="KAI8432332.1"/>
    <property type="molecule type" value="Genomic_DNA"/>
</dbReference>
<reference evidence="1 2" key="1">
    <citation type="journal article" date="2022" name="Genome Biol. Evol.">
        <title>The Spruce Budworm Genome: Reconstructing the Evolutionary History of Antifreeze Proteins.</title>
        <authorList>
            <person name="Beliveau C."/>
            <person name="Gagne P."/>
            <person name="Picq S."/>
            <person name="Vernygora O."/>
            <person name="Keeling C.I."/>
            <person name="Pinkney K."/>
            <person name="Doucet D."/>
            <person name="Wen F."/>
            <person name="Johnston J.S."/>
            <person name="Maaroufi H."/>
            <person name="Boyle B."/>
            <person name="Laroche J."/>
            <person name="Dewar K."/>
            <person name="Juretic N."/>
            <person name="Blackburn G."/>
            <person name="Nisole A."/>
            <person name="Brunet B."/>
            <person name="Brandao M."/>
            <person name="Lumley L."/>
            <person name="Duan J."/>
            <person name="Quan G."/>
            <person name="Lucarotti C.J."/>
            <person name="Roe A.D."/>
            <person name="Sperling F.A.H."/>
            <person name="Levesque R.C."/>
            <person name="Cusson M."/>
        </authorList>
    </citation>
    <scope>NUCLEOTIDE SEQUENCE [LARGE SCALE GENOMIC DNA]</scope>
    <source>
        <strain evidence="1">Glfc:IPQL:Cfum</strain>
    </source>
</reference>
<keyword evidence="2" id="KW-1185">Reference proteome</keyword>
<accession>A0ACC0K7X0</accession>
<protein>
    <submittedName>
        <fullName evidence="1">Uncharacterized protein</fullName>
    </submittedName>
</protein>
<evidence type="ECO:0000313" key="1">
    <source>
        <dbReference type="EMBL" id="KAI8432332.1"/>
    </source>
</evidence>
<sequence length="182" mass="21066">MQYTVVDGVCDKTTAERKVLRKILGPVKRDDGTWRTRKNREIQELVAEPYCNIIGVTKSHRLRWFGLLLRMGEDRAAKRAYVGRPAGRRQVSVDFVEKWPVMNSNDLAFILISYLMFVLKIGPMIMEKRAPLQLRGILIAYNMSKIINSGILTYKFFFYIVDKGLFPKKCNHDEVTLHVSLV</sequence>
<proteinExistence type="predicted"/>
<evidence type="ECO:0000313" key="2">
    <source>
        <dbReference type="Proteomes" id="UP001064048"/>
    </source>
</evidence>
<comment type="caution">
    <text evidence="1">The sequence shown here is derived from an EMBL/GenBank/DDBJ whole genome shotgun (WGS) entry which is preliminary data.</text>
</comment>